<name>A0A8I0DQQ6_9FIRM</name>
<accession>A0A8I0DQQ6</accession>
<sequence>MSEAQILLYNFKDENRLRQIRRYLNRQKISLRMVQPSEYLESLGFLFEIPGFAKNSVFNLGQNFQEEMMVLNGFSSQQLDEFLAFFKENSLPPVALKAVLTPVTMHWDSMKLHEELMREHAATHAR</sequence>
<proteinExistence type="predicted"/>
<keyword evidence="2" id="KW-1185">Reference proteome</keyword>
<organism evidence="1 2">
    <name type="scientific">Blautia segnis</name>
    <dbReference type="NCBI Taxonomy" id="2763030"/>
    <lineage>
        <taxon>Bacteria</taxon>
        <taxon>Bacillati</taxon>
        <taxon>Bacillota</taxon>
        <taxon>Clostridia</taxon>
        <taxon>Lachnospirales</taxon>
        <taxon>Lachnospiraceae</taxon>
        <taxon>Blautia</taxon>
    </lineage>
</organism>
<protein>
    <submittedName>
        <fullName evidence="1">DUF3783 domain-containing protein</fullName>
    </submittedName>
</protein>
<dbReference type="Proteomes" id="UP000652847">
    <property type="component" value="Unassembled WGS sequence"/>
</dbReference>
<evidence type="ECO:0000313" key="1">
    <source>
        <dbReference type="EMBL" id="MBC5649822.1"/>
    </source>
</evidence>
<dbReference type="EMBL" id="JACOOT010000003">
    <property type="protein sequence ID" value="MBC5649822.1"/>
    <property type="molecule type" value="Genomic_DNA"/>
</dbReference>
<comment type="caution">
    <text evidence="1">The sequence shown here is derived from an EMBL/GenBank/DDBJ whole genome shotgun (WGS) entry which is preliminary data.</text>
</comment>
<dbReference type="Pfam" id="PF12646">
    <property type="entry name" value="DUF3783"/>
    <property type="match status" value="1"/>
</dbReference>
<dbReference type="InterPro" id="IPR016621">
    <property type="entry name" value="UCP014543"/>
</dbReference>
<dbReference type="AlphaFoldDB" id="A0A8I0DQQ6"/>
<evidence type="ECO:0000313" key="2">
    <source>
        <dbReference type="Proteomes" id="UP000652847"/>
    </source>
</evidence>
<gene>
    <name evidence="1" type="ORF">H8S54_01465</name>
</gene>
<dbReference type="RefSeq" id="WP_173767264.1">
    <property type="nucleotide sequence ID" value="NZ_JACOOT010000003.1"/>
</dbReference>
<reference evidence="1 2" key="1">
    <citation type="submission" date="2020-08" db="EMBL/GenBank/DDBJ databases">
        <title>Genome public.</title>
        <authorList>
            <person name="Liu C."/>
            <person name="Sun Q."/>
        </authorList>
    </citation>
    <scope>NUCLEOTIDE SEQUENCE [LARGE SCALE GENOMIC DNA]</scope>
    <source>
        <strain evidence="1 2">BX17</strain>
    </source>
</reference>